<keyword evidence="2" id="KW-0456">Lyase</keyword>
<comment type="caution">
    <text evidence="3">The sequence shown here is derived from an EMBL/GenBank/DDBJ whole genome shotgun (WGS) entry which is preliminary data.</text>
</comment>
<evidence type="ECO:0000313" key="4">
    <source>
        <dbReference type="Proteomes" id="UP000288623"/>
    </source>
</evidence>
<dbReference type="EMBL" id="JTFC01000026">
    <property type="protein sequence ID" value="RUS57316.1"/>
    <property type="molecule type" value="Genomic_DNA"/>
</dbReference>
<dbReference type="RefSeq" id="WP_126990217.1">
    <property type="nucleotide sequence ID" value="NZ_JTFC01000026.1"/>
</dbReference>
<reference evidence="3 4" key="1">
    <citation type="submission" date="2014-11" db="EMBL/GenBank/DDBJ databases">
        <title>Genome sequence and analysis of novel Kurthia sp.</title>
        <authorList>
            <person name="Lawson J.N."/>
            <person name="Gonzalez J.E."/>
            <person name="Rinauldi L."/>
            <person name="Xuan Z."/>
            <person name="Firman A."/>
            <person name="Shaddox L."/>
            <person name="Trudeau A."/>
            <person name="Shah S."/>
            <person name="Reiman D."/>
        </authorList>
    </citation>
    <scope>NUCLEOTIDE SEQUENCE [LARGE SCALE GENOMIC DNA]</scope>
    <source>
        <strain evidence="3 4">3B1D</strain>
    </source>
</reference>
<dbReference type="Pfam" id="PF01903">
    <property type="entry name" value="CbiX"/>
    <property type="match status" value="2"/>
</dbReference>
<proteinExistence type="predicted"/>
<dbReference type="Gene3D" id="3.40.50.1400">
    <property type="match status" value="2"/>
</dbReference>
<name>A0A433RVJ3_9BACL</name>
<evidence type="ECO:0000313" key="3">
    <source>
        <dbReference type="EMBL" id="RUS57316.1"/>
    </source>
</evidence>
<protein>
    <submittedName>
        <fullName evidence="3">Sirohydrochlorin ferrochelatase</fullName>
    </submittedName>
</protein>
<dbReference type="PANTHER" id="PTHR33542">
    <property type="entry name" value="SIROHYDROCHLORIN FERROCHELATASE, CHLOROPLASTIC"/>
    <property type="match status" value="1"/>
</dbReference>
<dbReference type="GO" id="GO:0046872">
    <property type="term" value="F:metal ion binding"/>
    <property type="evidence" value="ECO:0007669"/>
    <property type="project" value="UniProtKB-KW"/>
</dbReference>
<accession>A0A433RVJ3</accession>
<dbReference type="PANTHER" id="PTHR33542:SF3">
    <property type="entry name" value="SIROHYDROCHLORIN FERROCHELATASE, CHLOROPLASTIC"/>
    <property type="match status" value="1"/>
</dbReference>
<dbReference type="Proteomes" id="UP000288623">
    <property type="component" value="Unassembled WGS sequence"/>
</dbReference>
<evidence type="ECO:0000256" key="1">
    <source>
        <dbReference type="ARBA" id="ARBA00022723"/>
    </source>
</evidence>
<dbReference type="OrthoDB" id="9797895at2"/>
<dbReference type="AlphaFoldDB" id="A0A433RVJ3"/>
<dbReference type="GO" id="GO:0016829">
    <property type="term" value="F:lyase activity"/>
    <property type="evidence" value="ECO:0007669"/>
    <property type="project" value="UniProtKB-KW"/>
</dbReference>
<keyword evidence="4" id="KW-1185">Reference proteome</keyword>
<evidence type="ECO:0000256" key="2">
    <source>
        <dbReference type="ARBA" id="ARBA00023239"/>
    </source>
</evidence>
<dbReference type="InterPro" id="IPR002762">
    <property type="entry name" value="CbiX-like"/>
</dbReference>
<dbReference type="CDD" id="cd03414">
    <property type="entry name" value="CbiX_SirB_C"/>
    <property type="match status" value="1"/>
</dbReference>
<organism evidence="3 4">
    <name type="scientific">Candidatus Kurthia intestinigallinarum</name>
    <dbReference type="NCBI Taxonomy" id="1562256"/>
    <lineage>
        <taxon>Bacteria</taxon>
        <taxon>Bacillati</taxon>
        <taxon>Bacillota</taxon>
        <taxon>Bacilli</taxon>
        <taxon>Bacillales</taxon>
        <taxon>Caryophanaceae</taxon>
        <taxon>Kurthia</taxon>
    </lineage>
</organism>
<dbReference type="InterPro" id="IPR050963">
    <property type="entry name" value="Sirohydro_Cobaltochel/CbiX"/>
</dbReference>
<dbReference type="CDD" id="cd03416">
    <property type="entry name" value="CbiX_SirB_N"/>
    <property type="match status" value="1"/>
</dbReference>
<gene>
    <name evidence="3" type="ORF">QI30_06980</name>
</gene>
<dbReference type="SUPFAM" id="SSF53800">
    <property type="entry name" value="Chelatase"/>
    <property type="match status" value="1"/>
</dbReference>
<keyword evidence="1" id="KW-0479">Metal-binding</keyword>
<sequence>MQAVLYVAHGTRVAAGIEEARAFVERAKKRIRLPIQEMCFLELAEPTIEQGVANCVAQGATSIAIVPILLLTANHAKEDIPDAIEPLKARFPHVRFSYGKPFGIDRRLILQLFQRIQESHEKLTEDSEVLLIGRGSSDPAVLRDFTEIATRLKLFFGVRNVNIAFLYGNGPKFEDYVANLQQNRAKKIFIVPYLLFQGLLRKHIEKTIAEAEVEQQLVICESLGYGNKVLDVLVERTNEAVVNATNINNEVIIHGFTSRKQSIYRATGEAIK</sequence>